<sequence length="203" mass="22823">MIMSFMQHLKSSWYQKRLLRPELNGMFEPPVENQWVAIDCEMSGLNAKKNHLLSIAAIHINGSVIDTGQGLHLICRPPVMPTKDTIIIHGLRPIDVENGLSYEQMLAKLLPFIGNRPIVGFCPQLDISFLNPLVKAYMGTYLPNPVIDIRTLYNRYSGNRTQGIPHQSSHLSAICQQLKLPDMAAHDAYNDAIMTAMAFLLLK</sequence>
<dbReference type="GO" id="GO:0006259">
    <property type="term" value="P:DNA metabolic process"/>
    <property type="evidence" value="ECO:0007669"/>
    <property type="project" value="UniProtKB-ARBA"/>
</dbReference>
<evidence type="ECO:0000256" key="2">
    <source>
        <dbReference type="ARBA" id="ARBA00022801"/>
    </source>
</evidence>
<evidence type="ECO:0000313" key="5">
    <source>
        <dbReference type="EMBL" id="MUG31267.1"/>
    </source>
</evidence>
<keyword evidence="6" id="KW-1185">Reference proteome</keyword>
<dbReference type="OrthoDB" id="5497329at2"/>
<dbReference type="PANTHER" id="PTHR30231:SF4">
    <property type="entry name" value="PROTEIN NEN2"/>
    <property type="match status" value="1"/>
</dbReference>
<organism evidence="5 6">
    <name type="scientific">Psychrobacter sanguinis</name>
    <dbReference type="NCBI Taxonomy" id="861445"/>
    <lineage>
        <taxon>Bacteria</taxon>
        <taxon>Pseudomonadati</taxon>
        <taxon>Pseudomonadota</taxon>
        <taxon>Gammaproteobacteria</taxon>
        <taxon>Moraxellales</taxon>
        <taxon>Moraxellaceae</taxon>
        <taxon>Psychrobacter</taxon>
    </lineage>
</organism>
<dbReference type="CDD" id="cd06127">
    <property type="entry name" value="DEDDh"/>
    <property type="match status" value="1"/>
</dbReference>
<protein>
    <submittedName>
        <fullName evidence="5">3'-5' exonuclease</fullName>
    </submittedName>
</protein>
<keyword evidence="3 5" id="KW-0269">Exonuclease</keyword>
<evidence type="ECO:0000256" key="1">
    <source>
        <dbReference type="ARBA" id="ARBA00022722"/>
    </source>
</evidence>
<dbReference type="Proteomes" id="UP000442109">
    <property type="component" value="Unassembled WGS sequence"/>
</dbReference>
<dbReference type="PANTHER" id="PTHR30231">
    <property type="entry name" value="DNA POLYMERASE III SUBUNIT EPSILON"/>
    <property type="match status" value="1"/>
</dbReference>
<reference evidence="5 6" key="1">
    <citation type="journal article" date="2019" name="PLoS ONE">
        <title>Pup mortality in New Zealand sea lions (Phocarctos hookeri) at Enderby Island, Auckland Islands, 2013-18.</title>
        <authorList>
            <person name="Michael S.A."/>
            <person name="Hayman D.T.S."/>
            <person name="Gray R."/>
            <person name="Zhang J."/>
            <person name="Rogers L."/>
            <person name="Roe W.D."/>
        </authorList>
    </citation>
    <scope>NUCLEOTIDE SEQUENCE [LARGE SCALE GENOMIC DNA]</scope>
    <source>
        <strain evidence="5 6">SM868</strain>
    </source>
</reference>
<keyword evidence="1" id="KW-0540">Nuclease</keyword>
<dbReference type="NCBIfam" id="NF006601">
    <property type="entry name" value="PRK09145.1"/>
    <property type="match status" value="1"/>
</dbReference>
<gene>
    <name evidence="5" type="ORF">GB996_00475</name>
</gene>
<evidence type="ECO:0000256" key="3">
    <source>
        <dbReference type="ARBA" id="ARBA00022839"/>
    </source>
</evidence>
<accession>A0A844LYD4</accession>
<dbReference type="InterPro" id="IPR036397">
    <property type="entry name" value="RNaseH_sf"/>
</dbReference>
<dbReference type="InterPro" id="IPR012337">
    <property type="entry name" value="RNaseH-like_sf"/>
</dbReference>
<evidence type="ECO:0000313" key="6">
    <source>
        <dbReference type="Proteomes" id="UP000442109"/>
    </source>
</evidence>
<dbReference type="GO" id="GO:0005829">
    <property type="term" value="C:cytosol"/>
    <property type="evidence" value="ECO:0007669"/>
    <property type="project" value="TreeGrafter"/>
</dbReference>
<dbReference type="GO" id="GO:0008408">
    <property type="term" value="F:3'-5' exonuclease activity"/>
    <property type="evidence" value="ECO:0007669"/>
    <property type="project" value="TreeGrafter"/>
</dbReference>
<keyword evidence="2" id="KW-0378">Hydrolase</keyword>
<dbReference type="GO" id="GO:0003676">
    <property type="term" value="F:nucleic acid binding"/>
    <property type="evidence" value="ECO:0007669"/>
    <property type="project" value="InterPro"/>
</dbReference>
<dbReference type="SUPFAM" id="SSF53098">
    <property type="entry name" value="Ribonuclease H-like"/>
    <property type="match status" value="1"/>
</dbReference>
<dbReference type="Gene3D" id="3.30.420.10">
    <property type="entry name" value="Ribonuclease H-like superfamily/Ribonuclease H"/>
    <property type="match status" value="1"/>
</dbReference>
<dbReference type="EMBL" id="WFKQ01000001">
    <property type="protein sequence ID" value="MUG31267.1"/>
    <property type="molecule type" value="Genomic_DNA"/>
</dbReference>
<dbReference type="SMART" id="SM00479">
    <property type="entry name" value="EXOIII"/>
    <property type="match status" value="1"/>
</dbReference>
<feature type="domain" description="Exonuclease" evidence="4">
    <location>
        <begin position="34"/>
        <end position="203"/>
    </location>
</feature>
<dbReference type="Pfam" id="PF00929">
    <property type="entry name" value="RNase_T"/>
    <property type="match status" value="1"/>
</dbReference>
<proteinExistence type="predicted"/>
<evidence type="ECO:0000259" key="4">
    <source>
        <dbReference type="SMART" id="SM00479"/>
    </source>
</evidence>
<comment type="caution">
    <text evidence="5">The sequence shown here is derived from an EMBL/GenBank/DDBJ whole genome shotgun (WGS) entry which is preliminary data.</text>
</comment>
<dbReference type="InterPro" id="IPR013520">
    <property type="entry name" value="Ribonucl_H"/>
</dbReference>
<name>A0A844LYD4_9GAMM</name>
<dbReference type="AlphaFoldDB" id="A0A844LYD4"/>